<sequence length="86" mass="9531">MDAPDPIPKAEQPAPHLQLEDRGAPVNKDLMVNIRAFFWTDLEVAQVEVIAITEDISSLSQCLAGTAEQVQHLQTSHMAMHVMDTH</sequence>
<dbReference type="EMBL" id="OW240912">
    <property type="protein sequence ID" value="CAH2225471.1"/>
    <property type="molecule type" value="Genomic_DNA"/>
</dbReference>
<protein>
    <submittedName>
        <fullName evidence="2">Uncharacterized protein</fullName>
    </submittedName>
</protein>
<evidence type="ECO:0000313" key="3">
    <source>
        <dbReference type="Proteomes" id="UP001295444"/>
    </source>
</evidence>
<organism evidence="2 3">
    <name type="scientific">Pelobates cultripes</name>
    <name type="common">Western spadefoot toad</name>
    <dbReference type="NCBI Taxonomy" id="61616"/>
    <lineage>
        <taxon>Eukaryota</taxon>
        <taxon>Metazoa</taxon>
        <taxon>Chordata</taxon>
        <taxon>Craniata</taxon>
        <taxon>Vertebrata</taxon>
        <taxon>Euteleostomi</taxon>
        <taxon>Amphibia</taxon>
        <taxon>Batrachia</taxon>
        <taxon>Anura</taxon>
        <taxon>Pelobatoidea</taxon>
        <taxon>Pelobatidae</taxon>
        <taxon>Pelobates</taxon>
    </lineage>
</organism>
<keyword evidence="3" id="KW-1185">Reference proteome</keyword>
<proteinExistence type="predicted"/>
<accession>A0AAD1RA04</accession>
<gene>
    <name evidence="2" type="ORF">PECUL_23A024802</name>
</gene>
<dbReference type="Proteomes" id="UP001295444">
    <property type="component" value="Chromosome 01"/>
</dbReference>
<reference evidence="2" key="1">
    <citation type="submission" date="2022-03" db="EMBL/GenBank/DDBJ databases">
        <authorList>
            <person name="Alioto T."/>
            <person name="Alioto T."/>
            <person name="Gomez Garrido J."/>
        </authorList>
    </citation>
    <scope>NUCLEOTIDE SEQUENCE</scope>
</reference>
<name>A0AAD1RA04_PELCU</name>
<evidence type="ECO:0000313" key="2">
    <source>
        <dbReference type="EMBL" id="CAH2225471.1"/>
    </source>
</evidence>
<evidence type="ECO:0000256" key="1">
    <source>
        <dbReference type="SAM" id="MobiDB-lite"/>
    </source>
</evidence>
<dbReference type="AlphaFoldDB" id="A0AAD1RA04"/>
<feature type="region of interest" description="Disordered" evidence="1">
    <location>
        <begin position="1"/>
        <end position="22"/>
    </location>
</feature>